<dbReference type="GO" id="GO:0051500">
    <property type="term" value="F:D-tyrosyl-tRNA(Tyr) deacylase activity"/>
    <property type="evidence" value="ECO:0007669"/>
    <property type="project" value="TreeGrafter"/>
</dbReference>
<proteinExistence type="inferred from homology"/>
<comment type="similarity">
    <text evidence="1 2">Belongs to the DTD family.</text>
</comment>
<evidence type="ECO:0000313" key="4">
    <source>
        <dbReference type="Proteomes" id="UP000178606"/>
    </source>
</evidence>
<evidence type="ECO:0000256" key="1">
    <source>
        <dbReference type="ARBA" id="ARBA00009673"/>
    </source>
</evidence>
<dbReference type="GO" id="GO:0005737">
    <property type="term" value="C:cytoplasm"/>
    <property type="evidence" value="ECO:0007669"/>
    <property type="project" value="UniProtKB-SubCell"/>
</dbReference>
<comment type="subunit">
    <text evidence="2">Homodimer.</text>
</comment>
<organism evidence="3 4">
    <name type="scientific">Handelsmanbacteria sp. (strain RIFCSPLOWO2_12_FULL_64_10)</name>
    <dbReference type="NCBI Taxonomy" id="1817868"/>
    <lineage>
        <taxon>Bacteria</taxon>
        <taxon>Candidatus Handelsmaniibacteriota</taxon>
    </lineage>
</organism>
<comment type="caution">
    <text evidence="3">The sequence shown here is derived from an EMBL/GenBank/DDBJ whole genome shotgun (WGS) entry which is preliminary data.</text>
</comment>
<comment type="function">
    <text evidence="2">An aminoacyl-tRNA editing enzyme that deacylates mischarged D-aminoacyl-tRNAs. Also deacylates mischarged glycyl-tRNA(Ala), protecting cells against glycine mischarging by AlaRS. Acts via tRNA-based rather than protein-based catalysis; rejects L-amino acids rather than detecting D-amino acids in the active site. By recycling D-aminoacyl-tRNA to D-amino acids and free tRNA molecules, this enzyme counteracts the toxicity associated with the formation of D-aminoacyl-tRNA entities in vivo and helps enforce protein L-homochirality.</text>
</comment>
<dbReference type="PANTHER" id="PTHR10472:SF5">
    <property type="entry name" value="D-AMINOACYL-TRNA DEACYLASE 1"/>
    <property type="match status" value="1"/>
</dbReference>
<dbReference type="GO" id="GO:0043908">
    <property type="term" value="F:Ser(Gly)-tRNA(Ala) hydrolase activity"/>
    <property type="evidence" value="ECO:0007669"/>
    <property type="project" value="UniProtKB-UniRule"/>
</dbReference>
<feature type="short sequence motif" description="Gly-cisPro motif, important for rejection of L-amino acids" evidence="2">
    <location>
        <begin position="137"/>
        <end position="138"/>
    </location>
</feature>
<keyword evidence="2" id="KW-0820">tRNA-binding</keyword>
<dbReference type="EMBL" id="MFKF01000327">
    <property type="protein sequence ID" value="OGG46307.1"/>
    <property type="molecule type" value="Genomic_DNA"/>
</dbReference>
<dbReference type="SUPFAM" id="SSF69500">
    <property type="entry name" value="DTD-like"/>
    <property type="match status" value="1"/>
</dbReference>
<name>A0A1F6CBG0_HANXR</name>
<dbReference type="HAMAP" id="MF_00518">
    <property type="entry name" value="Deacylase_Dtd"/>
    <property type="match status" value="1"/>
</dbReference>
<dbReference type="GO" id="GO:0000049">
    <property type="term" value="F:tRNA binding"/>
    <property type="evidence" value="ECO:0007669"/>
    <property type="project" value="UniProtKB-UniRule"/>
</dbReference>
<dbReference type="Pfam" id="PF02580">
    <property type="entry name" value="Tyr_Deacylase"/>
    <property type="match status" value="1"/>
</dbReference>
<keyword evidence="2" id="KW-0963">Cytoplasm</keyword>
<dbReference type="GO" id="GO:0106026">
    <property type="term" value="F:Gly-tRNA(Ala) deacylase activity"/>
    <property type="evidence" value="ECO:0007669"/>
    <property type="project" value="UniProtKB-UniRule"/>
</dbReference>
<gene>
    <name evidence="2" type="primary">dtd</name>
    <name evidence="3" type="ORF">A3F84_02460</name>
</gene>
<comment type="subcellular location">
    <subcellularLocation>
        <location evidence="2">Cytoplasm</location>
    </subcellularLocation>
</comment>
<dbReference type="InterPro" id="IPR003732">
    <property type="entry name" value="Daa-tRNA_deacyls_DTD"/>
</dbReference>
<dbReference type="FunFam" id="3.50.80.10:FF:000001">
    <property type="entry name" value="D-aminoacyl-tRNA deacylase"/>
    <property type="match status" value="1"/>
</dbReference>
<dbReference type="EC" id="3.1.1.-" evidence="2"/>
<dbReference type="EC" id="3.1.1.96" evidence="2"/>
<evidence type="ECO:0000256" key="2">
    <source>
        <dbReference type="HAMAP-Rule" id="MF_00518"/>
    </source>
</evidence>
<dbReference type="GO" id="GO:0019478">
    <property type="term" value="P:D-amino acid catabolic process"/>
    <property type="evidence" value="ECO:0007669"/>
    <property type="project" value="UniProtKB-UniRule"/>
</dbReference>
<sequence>MRVLIQRVSRAGVSVDGSVVSEIGPGLVLLVGVGAGDGPEDAAALAEKCAHLRIFEDEAGKMNRSALEVGGEALAISQFTLYGDARKGRRPSFVGAAPPERAKSLYEAFVGHLRGLGLRVGTGVFGAHMLVEIHNDGPVTIMVTSDK</sequence>
<dbReference type="InterPro" id="IPR023509">
    <property type="entry name" value="DTD-like_sf"/>
</dbReference>
<accession>A0A1F6CBG0</accession>
<reference evidence="3 4" key="1">
    <citation type="journal article" date="2016" name="Nat. Commun.">
        <title>Thousands of microbial genomes shed light on interconnected biogeochemical processes in an aquifer system.</title>
        <authorList>
            <person name="Anantharaman K."/>
            <person name="Brown C.T."/>
            <person name="Hug L.A."/>
            <person name="Sharon I."/>
            <person name="Castelle C.J."/>
            <person name="Probst A.J."/>
            <person name="Thomas B.C."/>
            <person name="Singh A."/>
            <person name="Wilkins M.J."/>
            <person name="Karaoz U."/>
            <person name="Brodie E.L."/>
            <person name="Williams K.H."/>
            <person name="Hubbard S.S."/>
            <person name="Banfield J.F."/>
        </authorList>
    </citation>
    <scope>NUCLEOTIDE SEQUENCE [LARGE SCALE GENOMIC DNA]</scope>
    <source>
        <strain evidence="4">RIFCSPLOWO2_12_FULL_64_10</strain>
    </source>
</reference>
<dbReference type="NCBIfam" id="TIGR00256">
    <property type="entry name" value="D-aminoacyl-tRNA deacylase"/>
    <property type="match status" value="1"/>
</dbReference>
<dbReference type="Proteomes" id="UP000178606">
    <property type="component" value="Unassembled WGS sequence"/>
</dbReference>
<dbReference type="PANTHER" id="PTHR10472">
    <property type="entry name" value="D-TYROSYL-TRNA TYR DEACYLASE"/>
    <property type="match status" value="1"/>
</dbReference>
<evidence type="ECO:0000313" key="3">
    <source>
        <dbReference type="EMBL" id="OGG46307.1"/>
    </source>
</evidence>
<dbReference type="AlphaFoldDB" id="A0A1F6CBG0"/>
<keyword evidence="2" id="KW-0694">RNA-binding</keyword>
<dbReference type="CDD" id="cd00563">
    <property type="entry name" value="Dtyr_deacylase"/>
    <property type="match status" value="1"/>
</dbReference>
<dbReference type="Gene3D" id="3.50.80.10">
    <property type="entry name" value="D-tyrosyl-tRNA(Tyr) deacylase"/>
    <property type="match status" value="1"/>
</dbReference>
<comment type="domain">
    <text evidence="2">A Gly-cisPro motif from one monomer fits into the active site of the other monomer to allow specific chiral rejection of L-amino acids.</text>
</comment>
<keyword evidence="2" id="KW-0378">Hydrolase</keyword>
<protein>
    <recommendedName>
        <fullName evidence="2">D-aminoacyl-tRNA deacylase</fullName>
        <shortName evidence="2">DTD</shortName>
        <ecNumber evidence="2">3.1.1.96</ecNumber>
    </recommendedName>
    <alternativeName>
        <fullName evidence="2">Gly-tRNA(Ala) deacylase</fullName>
        <ecNumber evidence="2">3.1.1.-</ecNumber>
    </alternativeName>
</protein>
<comment type="catalytic activity">
    <reaction evidence="2">
        <text>glycyl-tRNA(Ala) + H2O = tRNA(Ala) + glycine + H(+)</text>
        <dbReference type="Rhea" id="RHEA:53744"/>
        <dbReference type="Rhea" id="RHEA-COMP:9657"/>
        <dbReference type="Rhea" id="RHEA-COMP:13640"/>
        <dbReference type="ChEBI" id="CHEBI:15377"/>
        <dbReference type="ChEBI" id="CHEBI:15378"/>
        <dbReference type="ChEBI" id="CHEBI:57305"/>
        <dbReference type="ChEBI" id="CHEBI:78442"/>
        <dbReference type="ChEBI" id="CHEBI:78522"/>
    </reaction>
</comment>
<comment type="catalytic activity">
    <reaction evidence="2">
        <text>a D-aminoacyl-tRNA + H2O = a tRNA + a D-alpha-amino acid + H(+)</text>
        <dbReference type="Rhea" id="RHEA:13953"/>
        <dbReference type="Rhea" id="RHEA-COMP:10123"/>
        <dbReference type="Rhea" id="RHEA-COMP:10124"/>
        <dbReference type="ChEBI" id="CHEBI:15377"/>
        <dbReference type="ChEBI" id="CHEBI:15378"/>
        <dbReference type="ChEBI" id="CHEBI:59871"/>
        <dbReference type="ChEBI" id="CHEBI:78442"/>
        <dbReference type="ChEBI" id="CHEBI:79333"/>
        <dbReference type="EC" id="3.1.1.96"/>
    </reaction>
</comment>